<comment type="caution">
    <text evidence="5">The sequence shown here is derived from an EMBL/GenBank/DDBJ whole genome shotgun (WGS) entry which is preliminary data.</text>
</comment>
<evidence type="ECO:0000256" key="1">
    <source>
        <dbReference type="ARBA" id="ARBA00009902"/>
    </source>
</evidence>
<dbReference type="InterPro" id="IPR050551">
    <property type="entry name" value="Fructan_Metab_Enzymes"/>
</dbReference>
<keyword evidence="2" id="KW-0378">Hydrolase</keyword>
<dbReference type="GO" id="GO:0016798">
    <property type="term" value="F:hydrolase activity, acting on glycosyl bonds"/>
    <property type="evidence" value="ECO:0007669"/>
    <property type="project" value="UniProtKB-KW"/>
</dbReference>
<dbReference type="Pfam" id="PF00251">
    <property type="entry name" value="Glyco_hydro_32N"/>
    <property type="match status" value="1"/>
</dbReference>
<evidence type="ECO:0000313" key="5">
    <source>
        <dbReference type="EMBL" id="KAF6159255.1"/>
    </source>
</evidence>
<sequence>MKDTGIWECLDFFPVSTISKLGLDTSMISPSVKHVLKVSLDDTKRGYYTIGTYYHVKEKYVPDFGSVDNNSGLRYDYGKFYASKTFFDSHKNR</sequence>
<feature type="domain" description="Glycosyl hydrolase family 32 N-terminal" evidence="4">
    <location>
        <begin position="3"/>
        <end position="92"/>
    </location>
</feature>
<gene>
    <name evidence="5" type="ORF">GIB67_032026</name>
</gene>
<proteinExistence type="inferred from homology"/>
<comment type="similarity">
    <text evidence="1">Belongs to the glycosyl hydrolase 32 family.</text>
</comment>
<dbReference type="SUPFAM" id="SSF75005">
    <property type="entry name" value="Arabinanase/levansucrase/invertase"/>
    <property type="match status" value="1"/>
</dbReference>
<dbReference type="AlphaFoldDB" id="A0A7J7MWG7"/>
<reference evidence="5 6" key="1">
    <citation type="journal article" date="2020" name="IScience">
        <title>Genome Sequencing of the Endangered Kingdonia uniflora (Circaeasteraceae, Ranunculales) Reveals Potential Mechanisms of Evolutionary Specialization.</title>
        <authorList>
            <person name="Sun Y."/>
            <person name="Deng T."/>
            <person name="Zhang A."/>
            <person name="Moore M.J."/>
            <person name="Landis J.B."/>
            <person name="Lin N."/>
            <person name="Zhang H."/>
            <person name="Zhang X."/>
            <person name="Huang J."/>
            <person name="Zhang X."/>
            <person name="Sun H."/>
            <person name="Wang H."/>
        </authorList>
    </citation>
    <scope>NUCLEOTIDE SEQUENCE [LARGE SCALE GENOMIC DNA]</scope>
    <source>
        <strain evidence="5">TB1705</strain>
        <tissue evidence="5">Leaf</tissue>
    </source>
</reference>
<keyword evidence="3" id="KW-0326">Glycosidase</keyword>
<evidence type="ECO:0000256" key="2">
    <source>
        <dbReference type="ARBA" id="ARBA00022801"/>
    </source>
</evidence>
<dbReference type="Gene3D" id="2.115.10.20">
    <property type="entry name" value="Glycosyl hydrolase domain, family 43"/>
    <property type="match status" value="1"/>
</dbReference>
<protein>
    <recommendedName>
        <fullName evidence="4">Glycosyl hydrolase family 32 N-terminal domain-containing protein</fullName>
    </recommendedName>
</protein>
<dbReference type="Proteomes" id="UP000541444">
    <property type="component" value="Unassembled WGS sequence"/>
</dbReference>
<dbReference type="PANTHER" id="PTHR31953">
    <property type="entry name" value="BETA-FRUCTOFURANOSIDASE, INSOLUBLE ISOENZYME CWINV1-RELATED"/>
    <property type="match status" value="1"/>
</dbReference>
<evidence type="ECO:0000313" key="6">
    <source>
        <dbReference type="Proteomes" id="UP000541444"/>
    </source>
</evidence>
<evidence type="ECO:0000256" key="3">
    <source>
        <dbReference type="ARBA" id="ARBA00023295"/>
    </source>
</evidence>
<dbReference type="EMBL" id="JACGCM010001193">
    <property type="protein sequence ID" value="KAF6159255.1"/>
    <property type="molecule type" value="Genomic_DNA"/>
</dbReference>
<evidence type="ECO:0000259" key="4">
    <source>
        <dbReference type="Pfam" id="PF00251"/>
    </source>
</evidence>
<accession>A0A7J7MWG7</accession>
<organism evidence="5 6">
    <name type="scientific">Kingdonia uniflora</name>
    <dbReference type="NCBI Taxonomy" id="39325"/>
    <lineage>
        <taxon>Eukaryota</taxon>
        <taxon>Viridiplantae</taxon>
        <taxon>Streptophyta</taxon>
        <taxon>Embryophyta</taxon>
        <taxon>Tracheophyta</taxon>
        <taxon>Spermatophyta</taxon>
        <taxon>Magnoliopsida</taxon>
        <taxon>Ranunculales</taxon>
        <taxon>Circaeasteraceae</taxon>
        <taxon>Kingdonia</taxon>
    </lineage>
</organism>
<keyword evidence="6" id="KW-1185">Reference proteome</keyword>
<dbReference type="InterPro" id="IPR023296">
    <property type="entry name" value="Glyco_hydro_beta-prop_sf"/>
</dbReference>
<dbReference type="InterPro" id="IPR013148">
    <property type="entry name" value="Glyco_hydro_32_N"/>
</dbReference>
<dbReference type="OrthoDB" id="202537at2759"/>
<name>A0A7J7MWG7_9MAGN</name>